<evidence type="ECO:0000259" key="2">
    <source>
        <dbReference type="Pfam" id="PF13439"/>
    </source>
</evidence>
<feature type="domain" description="Glycosyl transferase family 1" evidence="1">
    <location>
        <begin position="214"/>
        <end position="369"/>
    </location>
</feature>
<evidence type="ECO:0000259" key="1">
    <source>
        <dbReference type="Pfam" id="PF00534"/>
    </source>
</evidence>
<dbReference type="Gene3D" id="3.40.50.2000">
    <property type="entry name" value="Glycogen Phosphorylase B"/>
    <property type="match status" value="2"/>
</dbReference>
<dbReference type="PANTHER" id="PTHR12526">
    <property type="entry name" value="GLYCOSYLTRANSFERASE"/>
    <property type="match status" value="1"/>
</dbReference>
<evidence type="ECO:0000313" key="4">
    <source>
        <dbReference type="Proteomes" id="UP001596492"/>
    </source>
</evidence>
<organism evidence="3 4">
    <name type="scientific">Hirschia litorea</name>
    <dbReference type="NCBI Taxonomy" id="1199156"/>
    <lineage>
        <taxon>Bacteria</taxon>
        <taxon>Pseudomonadati</taxon>
        <taxon>Pseudomonadota</taxon>
        <taxon>Alphaproteobacteria</taxon>
        <taxon>Hyphomonadales</taxon>
        <taxon>Hyphomonadaceae</taxon>
        <taxon>Hirschia</taxon>
    </lineage>
</organism>
<name>A0ABW2IMI2_9PROT</name>
<dbReference type="PANTHER" id="PTHR12526:SF634">
    <property type="entry name" value="BLL3361 PROTEIN"/>
    <property type="match status" value="1"/>
</dbReference>
<accession>A0ABW2IMI2</accession>
<evidence type="ECO:0000313" key="3">
    <source>
        <dbReference type="EMBL" id="MFC7292237.1"/>
    </source>
</evidence>
<feature type="domain" description="Glycosyltransferase subfamily 4-like N-terminal" evidence="2">
    <location>
        <begin position="36"/>
        <end position="191"/>
    </location>
</feature>
<reference evidence="4" key="1">
    <citation type="journal article" date="2019" name="Int. J. Syst. Evol. Microbiol.">
        <title>The Global Catalogue of Microorganisms (GCM) 10K type strain sequencing project: providing services to taxonomists for standard genome sequencing and annotation.</title>
        <authorList>
            <consortium name="The Broad Institute Genomics Platform"/>
            <consortium name="The Broad Institute Genome Sequencing Center for Infectious Disease"/>
            <person name="Wu L."/>
            <person name="Ma J."/>
        </authorList>
    </citation>
    <scope>NUCLEOTIDE SEQUENCE [LARGE SCALE GENOMIC DNA]</scope>
    <source>
        <strain evidence="4">CCUG 51308</strain>
    </source>
</reference>
<keyword evidence="4" id="KW-1185">Reference proteome</keyword>
<protein>
    <submittedName>
        <fullName evidence="3">Glycosyltransferase family 4 protein</fullName>
    </submittedName>
</protein>
<dbReference type="CDD" id="cd03819">
    <property type="entry name" value="GT4_WavL-like"/>
    <property type="match status" value="1"/>
</dbReference>
<dbReference type="Pfam" id="PF00534">
    <property type="entry name" value="Glycos_transf_1"/>
    <property type="match status" value="1"/>
</dbReference>
<gene>
    <name evidence="3" type="ORF">ACFQS8_11460</name>
</gene>
<dbReference type="RefSeq" id="WP_382167507.1">
    <property type="nucleotide sequence ID" value="NZ_JBHTBR010000005.1"/>
</dbReference>
<dbReference type="EMBL" id="JBHTBR010000005">
    <property type="protein sequence ID" value="MFC7292237.1"/>
    <property type="molecule type" value="Genomic_DNA"/>
</dbReference>
<proteinExistence type="predicted"/>
<dbReference type="SUPFAM" id="SSF53756">
    <property type="entry name" value="UDP-Glycosyltransferase/glycogen phosphorylase"/>
    <property type="match status" value="1"/>
</dbReference>
<dbReference type="InterPro" id="IPR001296">
    <property type="entry name" value="Glyco_trans_1"/>
</dbReference>
<dbReference type="InterPro" id="IPR028098">
    <property type="entry name" value="Glyco_trans_4-like_N"/>
</dbReference>
<sequence length="414" mass="44926">MNTDLHNNGASTIPKTANVDLAGKTILQVIPDLAAGGAERTTIEVAEALVKAGARALVASSGGRLEDELRDVGGELFSRASLPSKNPVKLIQNMFWLKSLIKSEKIDLVHARSRAPAWSAYWACGQTHTPFVTTYHGAYNAKSAAKHWYNSVMARGDCVIANSSYIAEHVALTYPDAANKIITIPRGVDLEAFQPSMISQDRKDAILKAWFDGKTPKKPILLLPGRLTAWKGQRQAIEALIQLAKNDEKDWTLILAGDDQGRSDYTQSLHTLINEASLQNQIKLVGHCSDMAAAFSVSDIVLAPSQEPEAFGRVAAEAGALEKPTIVSDLGGQRETVIQGKTGLRIKPHDVGEFASALRTLLYMSKTDRDAMGHCAGAHIRANYSKHNLQNATLGVYVDVLERNKNDDLVGQIK</sequence>
<dbReference type="Pfam" id="PF13439">
    <property type="entry name" value="Glyco_transf_4"/>
    <property type="match status" value="1"/>
</dbReference>
<dbReference type="Proteomes" id="UP001596492">
    <property type="component" value="Unassembled WGS sequence"/>
</dbReference>
<comment type="caution">
    <text evidence="3">The sequence shown here is derived from an EMBL/GenBank/DDBJ whole genome shotgun (WGS) entry which is preliminary data.</text>
</comment>